<name>A0ABT5Z6Y7_9ACTN</name>
<evidence type="ECO:0000313" key="2">
    <source>
        <dbReference type="Proteomes" id="UP001220022"/>
    </source>
</evidence>
<dbReference type="PANTHER" id="PTHR38479">
    <property type="entry name" value="LMO0824 PROTEIN"/>
    <property type="match status" value="1"/>
</dbReference>
<dbReference type="Proteomes" id="UP001220022">
    <property type="component" value="Unassembled WGS sequence"/>
</dbReference>
<dbReference type="PANTHER" id="PTHR38479:SF2">
    <property type="entry name" value="WINGED HELIX DNA-BINDING DOMAIN-CONTAINING PROTEIN"/>
    <property type="match status" value="1"/>
</dbReference>
<keyword evidence="1" id="KW-0238">DNA-binding</keyword>
<proteinExistence type="predicted"/>
<keyword evidence="2" id="KW-1185">Reference proteome</keyword>
<organism evidence="1 2">
    <name type="scientific">Streptantibioticus ferralitis</name>
    <dbReference type="NCBI Taxonomy" id="236510"/>
    <lineage>
        <taxon>Bacteria</taxon>
        <taxon>Bacillati</taxon>
        <taxon>Actinomycetota</taxon>
        <taxon>Actinomycetes</taxon>
        <taxon>Kitasatosporales</taxon>
        <taxon>Streptomycetaceae</taxon>
        <taxon>Streptantibioticus</taxon>
    </lineage>
</organism>
<dbReference type="Pfam" id="PF06224">
    <property type="entry name" value="AlkZ-like"/>
    <property type="match status" value="1"/>
</dbReference>
<protein>
    <submittedName>
        <fullName evidence="1">Winged helix DNA-binding domain-containing protein</fullName>
    </submittedName>
</protein>
<sequence>MDAIRPGSVLSTRALNRALLARQLLLRRSPLTPLQALEHLVGLQAQAPNPPYLGLWSRLERFRFDDLAEAVVERRAVRLTLMRGTVHLVSARDALALRPVVQQALVRQVDTAFARKVAGVDRAELIAEGRELLNGEPVVFSELGRLLQRRWPQHAASALANVLRAEVPLVHVPPRGVWGRGGRTTHTTVESWLGRPVDARPDPESMLRRYLAAFGPATVADLRTWSGVPGWGPVVERLRPELVGYRDPQGRELLDLPGAPLPDPETPAPVRLTAEFDNLTLSHADRSRVICEDHRKRQQTRNGIVPGALLVDGFVAGQWRLDTARRAATVTIDPYTGLSSADRSAAGAEAARLLAAVAPEGVAHEVRINSAE</sequence>
<dbReference type="GO" id="GO:0003677">
    <property type="term" value="F:DNA binding"/>
    <property type="evidence" value="ECO:0007669"/>
    <property type="project" value="UniProtKB-KW"/>
</dbReference>
<dbReference type="InterPro" id="IPR009351">
    <property type="entry name" value="AlkZ-like"/>
</dbReference>
<comment type="caution">
    <text evidence="1">The sequence shown here is derived from an EMBL/GenBank/DDBJ whole genome shotgun (WGS) entry which is preliminary data.</text>
</comment>
<accession>A0ABT5Z6Y7</accession>
<gene>
    <name evidence="1" type="ORF">P2L57_28940</name>
</gene>
<dbReference type="EMBL" id="JARHTQ010000024">
    <property type="protein sequence ID" value="MDF2259598.1"/>
    <property type="molecule type" value="Genomic_DNA"/>
</dbReference>
<reference evidence="1 2" key="1">
    <citation type="submission" date="2023-03" db="EMBL/GenBank/DDBJ databases">
        <title>Draft genome sequence of type strain Streptomyces ferralitis JCM 14344.</title>
        <authorList>
            <person name="Klaysubun C."/>
            <person name="Duangmal K."/>
        </authorList>
    </citation>
    <scope>NUCLEOTIDE SEQUENCE [LARGE SCALE GENOMIC DNA]</scope>
    <source>
        <strain evidence="1 2">JCM 14344</strain>
    </source>
</reference>
<dbReference type="RefSeq" id="WP_275819352.1">
    <property type="nucleotide sequence ID" value="NZ_BAAANM010000013.1"/>
</dbReference>
<evidence type="ECO:0000313" key="1">
    <source>
        <dbReference type="EMBL" id="MDF2259598.1"/>
    </source>
</evidence>